<feature type="non-terminal residue" evidence="1">
    <location>
        <position position="1"/>
    </location>
</feature>
<dbReference type="GO" id="GO:0005230">
    <property type="term" value="F:extracellular ligand-gated monoatomic ion channel activity"/>
    <property type="evidence" value="ECO:0007669"/>
    <property type="project" value="InterPro"/>
</dbReference>
<evidence type="ECO:0000313" key="1">
    <source>
        <dbReference type="EMBL" id="GMT02292.1"/>
    </source>
</evidence>
<dbReference type="SUPFAM" id="SSF63712">
    <property type="entry name" value="Nicotinic receptor ligand binding domain-like"/>
    <property type="match status" value="1"/>
</dbReference>
<comment type="caution">
    <text evidence="1">The sequence shown here is derived from an EMBL/GenBank/DDBJ whole genome shotgun (WGS) entry which is preliminary data.</text>
</comment>
<protein>
    <submittedName>
        <fullName evidence="1">Uncharacterized protein</fullName>
    </submittedName>
</protein>
<evidence type="ECO:0000313" key="2">
    <source>
        <dbReference type="Proteomes" id="UP001432027"/>
    </source>
</evidence>
<keyword evidence="2" id="KW-1185">Reference proteome</keyword>
<dbReference type="GO" id="GO:0016020">
    <property type="term" value="C:membrane"/>
    <property type="evidence" value="ECO:0007669"/>
    <property type="project" value="InterPro"/>
</dbReference>
<dbReference type="EMBL" id="BTSX01000005">
    <property type="protein sequence ID" value="GMT02292.1"/>
    <property type="molecule type" value="Genomic_DNA"/>
</dbReference>
<organism evidence="1 2">
    <name type="scientific">Pristionchus entomophagus</name>
    <dbReference type="NCBI Taxonomy" id="358040"/>
    <lineage>
        <taxon>Eukaryota</taxon>
        <taxon>Metazoa</taxon>
        <taxon>Ecdysozoa</taxon>
        <taxon>Nematoda</taxon>
        <taxon>Chromadorea</taxon>
        <taxon>Rhabditida</taxon>
        <taxon>Rhabditina</taxon>
        <taxon>Diplogasteromorpha</taxon>
        <taxon>Diplogasteroidea</taxon>
        <taxon>Neodiplogasteridae</taxon>
        <taxon>Pristionchus</taxon>
    </lineage>
</organism>
<dbReference type="Gene3D" id="2.70.170.10">
    <property type="entry name" value="Neurotransmitter-gated ion-channel ligand-binding domain"/>
    <property type="match status" value="1"/>
</dbReference>
<dbReference type="InterPro" id="IPR036734">
    <property type="entry name" value="Neur_chan_lig-bd_sf"/>
</dbReference>
<dbReference type="Proteomes" id="UP001432027">
    <property type="component" value="Unassembled WGS sequence"/>
</dbReference>
<dbReference type="AlphaFoldDB" id="A0AAV5U7C3"/>
<gene>
    <name evidence="1" type="ORF">PENTCL1PPCAC_24466</name>
</gene>
<sequence length="78" mass="8741">AQTEWNIIADYKFNNPYIAWDPSEYGNISEVTIGVGIWSPDLLMCGSVPRGRGQCVVQKEEPTLPDLCYLSSFNDTII</sequence>
<accession>A0AAV5U7C3</accession>
<reference evidence="1" key="1">
    <citation type="submission" date="2023-10" db="EMBL/GenBank/DDBJ databases">
        <title>Genome assembly of Pristionchus species.</title>
        <authorList>
            <person name="Yoshida K."/>
            <person name="Sommer R.J."/>
        </authorList>
    </citation>
    <scope>NUCLEOTIDE SEQUENCE</scope>
    <source>
        <strain evidence="1">RS0144</strain>
    </source>
</reference>
<proteinExistence type="predicted"/>
<name>A0AAV5U7C3_9BILA</name>